<dbReference type="InterPro" id="IPR029068">
    <property type="entry name" value="Glyas_Bleomycin-R_OHBP_Dase"/>
</dbReference>
<dbReference type="EMBL" id="JENY01000028">
    <property type="protein sequence ID" value="EXL02882.1"/>
    <property type="molecule type" value="Genomic_DNA"/>
</dbReference>
<organism evidence="2 4">
    <name type="scientific">Aquamicrobium defluvii</name>
    <dbReference type="NCBI Taxonomy" id="69279"/>
    <lineage>
        <taxon>Bacteria</taxon>
        <taxon>Pseudomonadati</taxon>
        <taxon>Pseudomonadota</taxon>
        <taxon>Alphaproteobacteria</taxon>
        <taxon>Hyphomicrobiales</taxon>
        <taxon>Phyllobacteriaceae</taxon>
        <taxon>Aquamicrobium</taxon>
    </lineage>
</organism>
<dbReference type="AlphaFoldDB" id="A0A011TG53"/>
<dbReference type="RefSeq" id="WP_051520720.1">
    <property type="nucleotide sequence ID" value="NZ_KK073900.1"/>
</dbReference>
<dbReference type="Gene3D" id="3.10.180.10">
    <property type="entry name" value="2,3-Dihydroxybiphenyl 1,2-Dioxygenase, domain 1"/>
    <property type="match status" value="1"/>
</dbReference>
<dbReference type="Proteomes" id="UP000019849">
    <property type="component" value="Unassembled WGS sequence"/>
</dbReference>
<reference evidence="2 4" key="1">
    <citation type="submission" date="2014-02" db="EMBL/GenBank/DDBJ databases">
        <title>Aquamicrobium defluvii Genome sequencing.</title>
        <authorList>
            <person name="Wang X."/>
        </authorList>
    </citation>
    <scope>NUCLEOTIDE SEQUENCE [LARGE SCALE GENOMIC DNA]</scope>
    <source>
        <strain evidence="2 4">W13Z1</strain>
    </source>
</reference>
<dbReference type="SUPFAM" id="SSF54593">
    <property type="entry name" value="Glyoxalase/Bleomycin resistance protein/Dihydroxybiphenyl dioxygenase"/>
    <property type="match status" value="1"/>
</dbReference>
<dbReference type="eggNOG" id="COG2764">
    <property type="taxonomic scope" value="Bacteria"/>
</dbReference>
<dbReference type="PATRIC" id="fig|69279.3.peg.3865"/>
<dbReference type="OrthoDB" id="9795306at2"/>
<evidence type="ECO:0000313" key="2">
    <source>
        <dbReference type="EMBL" id="EXL02882.1"/>
    </source>
</evidence>
<dbReference type="Proteomes" id="UP000294958">
    <property type="component" value="Unassembled WGS sequence"/>
</dbReference>
<protein>
    <submittedName>
        <fullName evidence="2 3">Glyoxalase</fullName>
    </submittedName>
</protein>
<name>A0A011TG53_9HYPH</name>
<evidence type="ECO:0000313" key="3">
    <source>
        <dbReference type="EMBL" id="TDR33207.1"/>
    </source>
</evidence>
<keyword evidence="5" id="KW-1185">Reference proteome</keyword>
<dbReference type="InterPro" id="IPR037523">
    <property type="entry name" value="VOC_core"/>
</dbReference>
<reference evidence="3 5" key="2">
    <citation type="submission" date="2019-03" db="EMBL/GenBank/DDBJ databases">
        <title>Genomic Encyclopedia of Type Strains, Phase IV (KMG-IV): sequencing the most valuable type-strain genomes for metagenomic binning, comparative biology and taxonomic classification.</title>
        <authorList>
            <person name="Goeker M."/>
        </authorList>
    </citation>
    <scope>NUCLEOTIDE SEQUENCE [LARGE SCALE GENOMIC DNA]</scope>
    <source>
        <strain evidence="3 5">DSM 11603</strain>
    </source>
</reference>
<dbReference type="STRING" id="69279.BG36_13855"/>
<accession>A0A011TG53</accession>
<proteinExistence type="predicted"/>
<evidence type="ECO:0000259" key="1">
    <source>
        <dbReference type="PROSITE" id="PS51819"/>
    </source>
</evidence>
<dbReference type="CDD" id="cd07246">
    <property type="entry name" value="VOC_like"/>
    <property type="match status" value="1"/>
</dbReference>
<sequence>MSDANARPQTQAMPRALGGLTPYLQLDGALKAAAFYEKAFGAEQVYAVPPDDEGRTMHVHLYVNGSSLMLSDAYPEHGHPHQPVQGCTMQLHLTAGDIDSWWQRAVDAGCEVVVPLDLMFWGDRWGSLRDPFGVDWAMNAPVNH</sequence>
<dbReference type="HOGENOM" id="CLU_046006_11_2_5"/>
<comment type="caution">
    <text evidence="2">The sequence shown here is derived from an EMBL/GenBank/DDBJ whole genome shotgun (WGS) entry which is preliminary data.</text>
</comment>
<dbReference type="PROSITE" id="PS51819">
    <property type="entry name" value="VOC"/>
    <property type="match status" value="1"/>
</dbReference>
<evidence type="ECO:0000313" key="5">
    <source>
        <dbReference type="Proteomes" id="UP000294958"/>
    </source>
</evidence>
<dbReference type="InterPro" id="IPR004360">
    <property type="entry name" value="Glyas_Fos-R_dOase_dom"/>
</dbReference>
<dbReference type="PANTHER" id="PTHR34109:SF1">
    <property type="entry name" value="VOC DOMAIN-CONTAINING PROTEIN"/>
    <property type="match status" value="1"/>
</dbReference>
<dbReference type="Pfam" id="PF00903">
    <property type="entry name" value="Glyoxalase"/>
    <property type="match status" value="1"/>
</dbReference>
<feature type="domain" description="VOC" evidence="1">
    <location>
        <begin position="16"/>
        <end position="141"/>
    </location>
</feature>
<dbReference type="PANTHER" id="PTHR34109">
    <property type="entry name" value="BNAUNNG04460D PROTEIN-RELATED"/>
    <property type="match status" value="1"/>
</dbReference>
<evidence type="ECO:0000313" key="4">
    <source>
        <dbReference type="Proteomes" id="UP000019849"/>
    </source>
</evidence>
<dbReference type="EMBL" id="SNZF01000024">
    <property type="protein sequence ID" value="TDR33207.1"/>
    <property type="molecule type" value="Genomic_DNA"/>
</dbReference>
<gene>
    <name evidence="2" type="ORF">BG36_13855</name>
    <name evidence="3" type="ORF">DES43_1242</name>
</gene>